<comment type="caution">
    <text evidence="6">The sequence shown here is derived from an EMBL/GenBank/DDBJ whole genome shotgun (WGS) entry which is preliminary data.</text>
</comment>
<dbReference type="EMBL" id="BMAV01009636">
    <property type="protein sequence ID" value="GFY54051.1"/>
    <property type="molecule type" value="Genomic_DNA"/>
</dbReference>
<dbReference type="GO" id="GO:0016787">
    <property type="term" value="F:hydrolase activity"/>
    <property type="evidence" value="ECO:0007669"/>
    <property type="project" value="UniProtKB-KW"/>
</dbReference>
<dbReference type="Pfam" id="PF11969">
    <property type="entry name" value="DcpS_C"/>
    <property type="match status" value="1"/>
</dbReference>
<reference evidence="6" key="1">
    <citation type="submission" date="2020-08" db="EMBL/GenBank/DDBJ databases">
        <title>Multicomponent nature underlies the extraordinary mechanical properties of spider dragline silk.</title>
        <authorList>
            <person name="Kono N."/>
            <person name="Nakamura H."/>
            <person name="Mori M."/>
            <person name="Yoshida Y."/>
            <person name="Ohtoshi R."/>
            <person name="Malay A.D."/>
            <person name="Moran D.A.P."/>
            <person name="Tomita M."/>
            <person name="Numata K."/>
            <person name="Arakawa K."/>
        </authorList>
    </citation>
    <scope>NUCLEOTIDE SEQUENCE</scope>
</reference>
<evidence type="ECO:0000256" key="2">
    <source>
        <dbReference type="ARBA" id="ARBA00022801"/>
    </source>
</evidence>
<proteinExistence type="inferred from homology"/>
<dbReference type="SUPFAM" id="SSF54197">
    <property type="entry name" value="HIT-like"/>
    <property type="match status" value="1"/>
</dbReference>
<feature type="region of interest" description="Disordered" evidence="5">
    <location>
        <begin position="182"/>
        <end position="204"/>
    </location>
</feature>
<dbReference type="InterPro" id="IPR036265">
    <property type="entry name" value="HIT-like_sf"/>
</dbReference>
<evidence type="ECO:0000256" key="1">
    <source>
        <dbReference type="ARBA" id="ARBA00022741"/>
    </source>
</evidence>
<keyword evidence="1" id="KW-0547">Nucleotide-binding</keyword>
<evidence type="ECO:0000256" key="5">
    <source>
        <dbReference type="SAM" id="MobiDB-lite"/>
    </source>
</evidence>
<dbReference type="OrthoDB" id="1915375at2759"/>
<evidence type="ECO:0000256" key="3">
    <source>
        <dbReference type="ARBA" id="ARBA00024472"/>
    </source>
</evidence>
<sequence>MEAIAAEILKQQGAVDMATRIGYHWPPFISINHLHLHVIAPEEELSIKAKVIFQPSTKWFLTVSTPFCHEGNSREDQQSTLSVFAVKLSLEGQKVIGLSEEVSHQSICLCLLEDYGEREVAQRGAVLAAGVRSFRSERSQPHRPCTIQWTTLPLDAPLLRRHHWVVLPDDDTPRVLLPVPFRRQDTGGEAPSHRLPRPHPVQRQ</sequence>
<dbReference type="AlphaFoldDB" id="A0A8X6XIZ5"/>
<dbReference type="Proteomes" id="UP000886998">
    <property type="component" value="Unassembled WGS sequence"/>
</dbReference>
<keyword evidence="2" id="KW-0378">Hydrolase</keyword>
<comment type="similarity">
    <text evidence="4">Belongs to the HINT family.</text>
</comment>
<dbReference type="GO" id="GO:0000166">
    <property type="term" value="F:nucleotide binding"/>
    <property type="evidence" value="ECO:0007669"/>
    <property type="project" value="UniProtKB-KW"/>
</dbReference>
<gene>
    <name evidence="6" type="ORF">TNIN_175161</name>
</gene>
<organism evidence="6 7">
    <name type="scientific">Trichonephila inaurata madagascariensis</name>
    <dbReference type="NCBI Taxonomy" id="2747483"/>
    <lineage>
        <taxon>Eukaryota</taxon>
        <taxon>Metazoa</taxon>
        <taxon>Ecdysozoa</taxon>
        <taxon>Arthropoda</taxon>
        <taxon>Chelicerata</taxon>
        <taxon>Arachnida</taxon>
        <taxon>Araneae</taxon>
        <taxon>Araneomorphae</taxon>
        <taxon>Entelegynae</taxon>
        <taxon>Araneoidea</taxon>
        <taxon>Nephilidae</taxon>
        <taxon>Trichonephila</taxon>
        <taxon>Trichonephila inaurata</taxon>
    </lineage>
</organism>
<protein>
    <submittedName>
        <fullName evidence="6">Uncharacterized protein</fullName>
    </submittedName>
</protein>
<evidence type="ECO:0000313" key="6">
    <source>
        <dbReference type="EMBL" id="GFY54051.1"/>
    </source>
</evidence>
<accession>A0A8X6XIZ5</accession>
<dbReference type="PANTHER" id="PTHR12486:SF5">
    <property type="entry name" value="ADENOSINE 5'-MONOPHOSPHORAMIDASE HINT3"/>
    <property type="match status" value="1"/>
</dbReference>
<dbReference type="PANTHER" id="PTHR12486">
    <property type="entry name" value="APRATAXIN-RELATED"/>
    <property type="match status" value="1"/>
</dbReference>
<evidence type="ECO:0000256" key="4">
    <source>
        <dbReference type="ARBA" id="ARBA00025764"/>
    </source>
</evidence>
<evidence type="ECO:0000313" key="7">
    <source>
        <dbReference type="Proteomes" id="UP000886998"/>
    </source>
</evidence>
<dbReference type="Gene3D" id="3.30.428.10">
    <property type="entry name" value="HIT-like"/>
    <property type="match status" value="1"/>
</dbReference>
<name>A0A8X6XIZ5_9ARAC</name>
<keyword evidence="7" id="KW-1185">Reference proteome</keyword>
<comment type="catalytic activity">
    <reaction evidence="3">
        <text>adenosine 5'-phosphoramidate + H2O = NH4(+) + AMP</text>
        <dbReference type="Rhea" id="RHEA:67916"/>
        <dbReference type="ChEBI" id="CHEBI:15377"/>
        <dbReference type="ChEBI" id="CHEBI:28938"/>
        <dbReference type="ChEBI" id="CHEBI:57890"/>
        <dbReference type="ChEBI" id="CHEBI:456215"/>
    </reaction>
</comment>
<feature type="compositionally biased region" description="Basic residues" evidence="5">
    <location>
        <begin position="194"/>
        <end position="204"/>
    </location>
</feature>